<proteinExistence type="predicted"/>
<dbReference type="AlphaFoldDB" id="X1TGY2"/>
<feature type="non-terminal residue" evidence="1">
    <location>
        <position position="1"/>
    </location>
</feature>
<protein>
    <submittedName>
        <fullName evidence="1">Uncharacterized protein</fullName>
    </submittedName>
</protein>
<gene>
    <name evidence="1" type="ORF">S12H4_48487</name>
</gene>
<name>X1TGY2_9ZZZZ</name>
<comment type="caution">
    <text evidence="1">The sequence shown here is derived from an EMBL/GenBank/DDBJ whole genome shotgun (WGS) entry which is preliminary data.</text>
</comment>
<dbReference type="EMBL" id="BARW01030308">
    <property type="protein sequence ID" value="GAJ04563.1"/>
    <property type="molecule type" value="Genomic_DNA"/>
</dbReference>
<evidence type="ECO:0000313" key="1">
    <source>
        <dbReference type="EMBL" id="GAJ04563.1"/>
    </source>
</evidence>
<organism evidence="1">
    <name type="scientific">marine sediment metagenome</name>
    <dbReference type="NCBI Taxonomy" id="412755"/>
    <lineage>
        <taxon>unclassified sequences</taxon>
        <taxon>metagenomes</taxon>
        <taxon>ecological metagenomes</taxon>
    </lineage>
</organism>
<reference evidence="1" key="1">
    <citation type="journal article" date="2014" name="Front. Microbiol.">
        <title>High frequency of phylogenetically diverse reductive dehalogenase-homologous genes in deep subseafloor sedimentary metagenomes.</title>
        <authorList>
            <person name="Kawai M."/>
            <person name="Futagami T."/>
            <person name="Toyoda A."/>
            <person name="Takaki Y."/>
            <person name="Nishi S."/>
            <person name="Hori S."/>
            <person name="Arai W."/>
            <person name="Tsubouchi T."/>
            <person name="Morono Y."/>
            <person name="Uchiyama I."/>
            <person name="Ito T."/>
            <person name="Fujiyama A."/>
            <person name="Inagaki F."/>
            <person name="Takami H."/>
        </authorList>
    </citation>
    <scope>NUCLEOTIDE SEQUENCE</scope>
    <source>
        <strain evidence="1">Expedition CK06-06</strain>
    </source>
</reference>
<sequence>IFVSDSYISKRIGAVGFLPTFSEPTEIGIPLFYGLISPNYVYENTKFSLRDFFSFTFFNFTQINPIIELRSYIKNLDLRNGNDLDTLISYNIQYIITINETYQSGGVNNWLLVQSLQQSESFEPVFATHHLLIWKIY</sequence>
<accession>X1TGY2</accession>